<reference evidence="4" key="1">
    <citation type="submission" date="2012-12" db="EMBL/GenBank/DDBJ databases">
        <authorList>
            <person name="Hellsten U."/>
            <person name="Grimwood J."/>
            <person name="Chapman J.A."/>
            <person name="Shapiro H."/>
            <person name="Aerts A."/>
            <person name="Otillar R.P."/>
            <person name="Terry A.Y."/>
            <person name="Boore J.L."/>
            <person name="Simakov O."/>
            <person name="Marletaz F."/>
            <person name="Cho S.-J."/>
            <person name="Edsinger-Gonzales E."/>
            <person name="Havlak P."/>
            <person name="Kuo D.-H."/>
            <person name="Larsson T."/>
            <person name="Lv J."/>
            <person name="Arendt D."/>
            <person name="Savage R."/>
            <person name="Osoegawa K."/>
            <person name="de Jong P."/>
            <person name="Lindberg D.R."/>
            <person name="Seaver E.C."/>
            <person name="Weisblat D.A."/>
            <person name="Putnam N.H."/>
            <person name="Grigoriev I.V."/>
            <person name="Rokhsar D.S."/>
        </authorList>
    </citation>
    <scope>NUCLEOTIDE SEQUENCE</scope>
</reference>
<accession>T1ETQ1</accession>
<evidence type="ECO:0000313" key="2">
    <source>
        <dbReference type="EMBL" id="ESN96115.1"/>
    </source>
</evidence>
<proteinExistence type="predicted"/>
<dbReference type="GeneID" id="20199951"/>
<dbReference type="EMBL" id="KB097495">
    <property type="protein sequence ID" value="ESN96115.1"/>
    <property type="molecule type" value="Genomic_DNA"/>
</dbReference>
<organism evidence="3 4">
    <name type="scientific">Helobdella robusta</name>
    <name type="common">Californian leech</name>
    <dbReference type="NCBI Taxonomy" id="6412"/>
    <lineage>
        <taxon>Eukaryota</taxon>
        <taxon>Metazoa</taxon>
        <taxon>Spiralia</taxon>
        <taxon>Lophotrochozoa</taxon>
        <taxon>Annelida</taxon>
        <taxon>Clitellata</taxon>
        <taxon>Hirudinea</taxon>
        <taxon>Rhynchobdellida</taxon>
        <taxon>Glossiphoniidae</taxon>
        <taxon>Helobdella</taxon>
    </lineage>
</organism>
<protein>
    <submittedName>
        <fullName evidence="2 3">Uncharacterized protein</fullName>
    </submittedName>
</protein>
<dbReference type="EMBL" id="AMQM01001304">
    <property type="status" value="NOT_ANNOTATED_CDS"/>
    <property type="molecule type" value="Genomic_DNA"/>
</dbReference>
<dbReference type="AlphaFoldDB" id="T1ETQ1"/>
<evidence type="ECO:0000313" key="4">
    <source>
        <dbReference type="Proteomes" id="UP000015101"/>
    </source>
</evidence>
<feature type="compositionally biased region" description="Low complexity" evidence="1">
    <location>
        <begin position="284"/>
        <end position="301"/>
    </location>
</feature>
<dbReference type="RefSeq" id="XP_009025354.1">
    <property type="nucleotide sequence ID" value="XM_009027106.1"/>
</dbReference>
<feature type="region of interest" description="Disordered" evidence="1">
    <location>
        <begin position="279"/>
        <end position="302"/>
    </location>
</feature>
<dbReference type="HOGENOM" id="CLU_877939_0_0_1"/>
<evidence type="ECO:0000313" key="3">
    <source>
        <dbReference type="EnsemblMetazoa" id="HelroP163143"/>
    </source>
</evidence>
<evidence type="ECO:0000256" key="1">
    <source>
        <dbReference type="SAM" id="MobiDB-lite"/>
    </source>
</evidence>
<reference evidence="3" key="3">
    <citation type="submission" date="2015-06" db="UniProtKB">
        <authorList>
            <consortium name="EnsemblMetazoa"/>
        </authorList>
    </citation>
    <scope>IDENTIFICATION</scope>
</reference>
<feature type="region of interest" description="Disordered" evidence="1">
    <location>
        <begin position="221"/>
        <end position="248"/>
    </location>
</feature>
<gene>
    <name evidence="3" type="primary">20199951</name>
    <name evidence="2" type="ORF">HELRODRAFT_163143</name>
</gene>
<dbReference type="EnsemblMetazoa" id="HelroT163143">
    <property type="protein sequence ID" value="HelroP163143"/>
    <property type="gene ID" value="HelroG163143"/>
</dbReference>
<reference evidence="2 4" key="2">
    <citation type="journal article" date="2013" name="Nature">
        <title>Insights into bilaterian evolution from three spiralian genomes.</title>
        <authorList>
            <person name="Simakov O."/>
            <person name="Marletaz F."/>
            <person name="Cho S.J."/>
            <person name="Edsinger-Gonzales E."/>
            <person name="Havlak P."/>
            <person name="Hellsten U."/>
            <person name="Kuo D.H."/>
            <person name="Larsson T."/>
            <person name="Lv J."/>
            <person name="Arendt D."/>
            <person name="Savage R."/>
            <person name="Osoegawa K."/>
            <person name="de Jong P."/>
            <person name="Grimwood J."/>
            <person name="Chapman J.A."/>
            <person name="Shapiro H."/>
            <person name="Aerts A."/>
            <person name="Otillar R.P."/>
            <person name="Terry A.Y."/>
            <person name="Boore J.L."/>
            <person name="Grigoriev I.V."/>
            <person name="Lindberg D.R."/>
            <person name="Seaver E.C."/>
            <person name="Weisblat D.A."/>
            <person name="Putnam N.H."/>
            <person name="Rokhsar D.S."/>
        </authorList>
    </citation>
    <scope>NUCLEOTIDE SEQUENCE</scope>
</reference>
<keyword evidence="4" id="KW-1185">Reference proteome</keyword>
<dbReference type="KEGG" id="hro:HELRODRAFT_163143"/>
<name>T1ETQ1_HELRO</name>
<dbReference type="Proteomes" id="UP000015101">
    <property type="component" value="Unassembled WGS sequence"/>
</dbReference>
<dbReference type="CTD" id="20199951"/>
<dbReference type="InParanoid" id="T1ETQ1"/>
<feature type="compositionally biased region" description="Basic and acidic residues" evidence="1">
    <location>
        <begin position="221"/>
        <end position="237"/>
    </location>
</feature>
<sequence length="317" mass="35295">MTDSTCIFIKHSQDPVSRNKYTVGNTPDGICDKDLAFLFTDNIDVKTLDVGGIKLTNFENITPDVTLYNFEVTKNPSEDMHENTKPTCSFFHVTSSTNQDPCLNDVIKSIYRKLSGRADKMAVFLAHRNGYDDSLWYIVAGLNLIQILDEEDELDVYRVVFQLKSFQPQCFNSDKYYKKLYLLAEEHLTSTSPNSRRNCGLVVPSLRKTIWGPKNMARKDIPNLKNGAKGDKNDDGGGRQVVVGDNGGCGVGDDGDEDAVCYTSSSDVVLIQENVKSKNTKFQNSSNNNNNSSMLASTNNSKKVTDGGDAYHLYINF</sequence>